<dbReference type="PANTHER" id="PTHR43280">
    <property type="entry name" value="ARAC-FAMILY TRANSCRIPTIONAL REGULATOR"/>
    <property type="match status" value="1"/>
</dbReference>
<evidence type="ECO:0000256" key="1">
    <source>
        <dbReference type="ARBA" id="ARBA00023015"/>
    </source>
</evidence>
<dbReference type="EMBL" id="FUXA01000004">
    <property type="protein sequence ID" value="SJZ45905.1"/>
    <property type="molecule type" value="Genomic_DNA"/>
</dbReference>
<dbReference type="InterPro" id="IPR009057">
    <property type="entry name" value="Homeodomain-like_sf"/>
</dbReference>
<dbReference type="SUPFAM" id="SSF51215">
    <property type="entry name" value="Regulatory protein AraC"/>
    <property type="match status" value="1"/>
</dbReference>
<evidence type="ECO:0000313" key="5">
    <source>
        <dbReference type="EMBL" id="SJZ45905.1"/>
    </source>
</evidence>
<dbReference type="InterPro" id="IPR018060">
    <property type="entry name" value="HTH_AraC"/>
</dbReference>
<dbReference type="Pfam" id="PF12833">
    <property type="entry name" value="HTH_18"/>
    <property type="match status" value="1"/>
</dbReference>
<keyword evidence="3" id="KW-0804">Transcription</keyword>
<feature type="domain" description="HTH araC/xylS-type" evidence="4">
    <location>
        <begin position="160"/>
        <end position="258"/>
    </location>
</feature>
<dbReference type="Proteomes" id="UP000189857">
    <property type="component" value="Unassembled WGS sequence"/>
</dbReference>
<name>A0A1T4KTZ7_9FIRM</name>
<dbReference type="Gene3D" id="1.10.10.60">
    <property type="entry name" value="Homeodomain-like"/>
    <property type="match status" value="2"/>
</dbReference>
<dbReference type="Gene3D" id="2.60.120.280">
    <property type="entry name" value="Regulatory protein AraC"/>
    <property type="match status" value="1"/>
</dbReference>
<keyword evidence="2" id="KW-0238">DNA-binding</keyword>
<dbReference type="PROSITE" id="PS01124">
    <property type="entry name" value="HTH_ARAC_FAMILY_2"/>
    <property type="match status" value="1"/>
</dbReference>
<dbReference type="SUPFAM" id="SSF46689">
    <property type="entry name" value="Homeodomain-like"/>
    <property type="match status" value="1"/>
</dbReference>
<reference evidence="5 6" key="1">
    <citation type="submission" date="2017-02" db="EMBL/GenBank/DDBJ databases">
        <authorList>
            <person name="Peterson S.W."/>
        </authorList>
    </citation>
    <scope>NUCLEOTIDE SEQUENCE [LARGE SCALE GENOMIC DNA]</scope>
    <source>
        <strain evidence="5 6">ATCC 17233</strain>
    </source>
</reference>
<dbReference type="AlphaFoldDB" id="A0A1T4KTZ7"/>
<dbReference type="PANTHER" id="PTHR43280:SF2">
    <property type="entry name" value="HTH-TYPE TRANSCRIPTIONAL REGULATOR EXSA"/>
    <property type="match status" value="1"/>
</dbReference>
<evidence type="ECO:0000259" key="4">
    <source>
        <dbReference type="PROSITE" id="PS01124"/>
    </source>
</evidence>
<evidence type="ECO:0000256" key="2">
    <source>
        <dbReference type="ARBA" id="ARBA00023125"/>
    </source>
</evidence>
<dbReference type="GO" id="GO:0003700">
    <property type="term" value="F:DNA-binding transcription factor activity"/>
    <property type="evidence" value="ECO:0007669"/>
    <property type="project" value="InterPro"/>
</dbReference>
<keyword evidence="1" id="KW-0805">Transcription regulation</keyword>
<evidence type="ECO:0000313" key="6">
    <source>
        <dbReference type="Proteomes" id="UP000189857"/>
    </source>
</evidence>
<dbReference type="InterPro" id="IPR037923">
    <property type="entry name" value="HTH-like"/>
</dbReference>
<dbReference type="GO" id="GO:0043565">
    <property type="term" value="F:sequence-specific DNA binding"/>
    <property type="evidence" value="ECO:0007669"/>
    <property type="project" value="InterPro"/>
</dbReference>
<gene>
    <name evidence="5" type="ORF">SAMN02745110_00572</name>
</gene>
<dbReference type="SMART" id="SM00342">
    <property type="entry name" value="HTH_ARAC"/>
    <property type="match status" value="1"/>
</dbReference>
<accession>A0A1T4KTZ7</accession>
<sequence>MHITNIGINHWHDPDFFINRPQGSGDYLILLIKSKAIFTFSEGDTEASAGNVVLYKKGTPQFYRADGERFGNDWFHFLPDNEEDLQFLQGLDIAYDRLHFSQNLSEPAKIMEMLCHEYFFDHPNKTESINLLLRLFFIKLSEALHSTSQGRNGTNYEKISALRISIYNDPARDWSISAISNVLAMSPSSFQHTYKKLFGVAPVNDVIAARVERAKYLLSTTDHSIKQIAHICGYASDMHFVRQFGKITGMRPTEFRNRSQ</sequence>
<proteinExistence type="predicted"/>
<keyword evidence="6" id="KW-1185">Reference proteome</keyword>
<evidence type="ECO:0000256" key="3">
    <source>
        <dbReference type="ARBA" id="ARBA00023163"/>
    </source>
</evidence>
<protein>
    <submittedName>
        <fullName evidence="5">AraC family transcriptional regulator, arabinose operon regulatory protein</fullName>
    </submittedName>
</protein>
<organism evidence="5 6">
    <name type="scientific">Eubacterium ruminantium</name>
    <dbReference type="NCBI Taxonomy" id="42322"/>
    <lineage>
        <taxon>Bacteria</taxon>
        <taxon>Bacillati</taxon>
        <taxon>Bacillota</taxon>
        <taxon>Clostridia</taxon>
        <taxon>Eubacteriales</taxon>
        <taxon>Eubacteriaceae</taxon>
        <taxon>Eubacterium</taxon>
    </lineage>
</organism>